<organism evidence="1 2">
    <name type="scientific">Colletotrichum scovillei</name>
    <dbReference type="NCBI Taxonomy" id="1209932"/>
    <lineage>
        <taxon>Eukaryota</taxon>
        <taxon>Fungi</taxon>
        <taxon>Dikarya</taxon>
        <taxon>Ascomycota</taxon>
        <taxon>Pezizomycotina</taxon>
        <taxon>Sordariomycetes</taxon>
        <taxon>Hypocreomycetidae</taxon>
        <taxon>Glomerellales</taxon>
        <taxon>Glomerellaceae</taxon>
        <taxon>Colletotrichum</taxon>
        <taxon>Colletotrichum acutatum species complex</taxon>
    </lineage>
</organism>
<evidence type="ECO:0000313" key="1">
    <source>
        <dbReference type="EMBL" id="KAG7047899.1"/>
    </source>
</evidence>
<dbReference type="Proteomes" id="UP000699042">
    <property type="component" value="Unassembled WGS sequence"/>
</dbReference>
<comment type="caution">
    <text evidence="1">The sequence shown here is derived from an EMBL/GenBank/DDBJ whole genome shotgun (WGS) entry which is preliminary data.</text>
</comment>
<accession>A0A9P7R564</accession>
<proteinExistence type="predicted"/>
<name>A0A9P7R564_9PEZI</name>
<sequence length="78" mass="8686">PILTVSGYTISLSVTSRYRMAKRLLQPPYSDPMSKRHVINSHRPEDILRGGKGSHALASYSKHGQVHEICSVPLFTPN</sequence>
<reference evidence="1" key="1">
    <citation type="submission" date="2021-05" db="EMBL/GenBank/DDBJ databases">
        <title>Comparative genomics of three Colletotrichum scovillei strains and genetic complementation revealed genes involved fungal growth and virulence on chili pepper.</title>
        <authorList>
            <person name="Hsieh D.-K."/>
            <person name="Chuang S.-C."/>
            <person name="Chen C.-Y."/>
            <person name="Chao Y.-T."/>
            <person name="Lu M.-Y.J."/>
            <person name="Lee M.-H."/>
            <person name="Shih M.-C."/>
        </authorList>
    </citation>
    <scope>NUCLEOTIDE SEQUENCE</scope>
    <source>
        <strain evidence="1">Coll-153</strain>
    </source>
</reference>
<keyword evidence="2" id="KW-1185">Reference proteome</keyword>
<dbReference type="EMBL" id="JAESDN010000007">
    <property type="protein sequence ID" value="KAG7047899.1"/>
    <property type="molecule type" value="Genomic_DNA"/>
</dbReference>
<protein>
    <submittedName>
        <fullName evidence="1">Uncharacterized protein</fullName>
    </submittedName>
</protein>
<feature type="non-terminal residue" evidence="1">
    <location>
        <position position="1"/>
    </location>
</feature>
<evidence type="ECO:0000313" key="2">
    <source>
        <dbReference type="Proteomes" id="UP000699042"/>
    </source>
</evidence>
<dbReference type="AlphaFoldDB" id="A0A9P7R564"/>
<gene>
    <name evidence="1" type="ORF">JMJ77_011237</name>
</gene>